<dbReference type="RefSeq" id="WP_100162990.1">
    <property type="nucleotide sequence ID" value="NZ_PGTB01000053.1"/>
</dbReference>
<keyword evidence="3" id="KW-1185">Reference proteome</keyword>
<dbReference type="AlphaFoldDB" id="A0A2M8J046"/>
<organism evidence="2 3">
    <name type="scientific">Pseudooceanicola lipolyticus</name>
    <dbReference type="NCBI Taxonomy" id="2029104"/>
    <lineage>
        <taxon>Bacteria</taxon>
        <taxon>Pseudomonadati</taxon>
        <taxon>Pseudomonadota</taxon>
        <taxon>Alphaproteobacteria</taxon>
        <taxon>Rhodobacterales</taxon>
        <taxon>Paracoccaceae</taxon>
        <taxon>Pseudooceanicola</taxon>
    </lineage>
</organism>
<dbReference type="InterPro" id="IPR028992">
    <property type="entry name" value="Hedgehog/Intein_dom"/>
</dbReference>
<dbReference type="EMBL" id="PGTB01000053">
    <property type="protein sequence ID" value="PJE36170.1"/>
    <property type="molecule type" value="Genomic_DNA"/>
</dbReference>
<proteinExistence type="predicted"/>
<gene>
    <name evidence="2" type="ORF">CVM52_13345</name>
</gene>
<feature type="domain" description="Hedgehog/Intein (Hint)" evidence="1">
    <location>
        <begin position="85"/>
        <end position="218"/>
    </location>
</feature>
<evidence type="ECO:0000313" key="3">
    <source>
        <dbReference type="Proteomes" id="UP000231553"/>
    </source>
</evidence>
<sequence>MRYWQDIPFLKGLSPVRGPEAAPVLMENDILDDDPDFTADDLDPDNPDVADHALLAAVMAQTGDVAAAPPKPEPPARRVIAWKLPGFESKCRVTTSFGDLPIEALRVRDQVRTITGAYREVRWIDRIRLDADFLSRHPEALPVMIRAKALGGVGPAKNMLVSPGQTVWVPKVSDGYRATLAGELDGQPNIMRTRRPELTYYRFHCGSPEKVCVEGSWFCTAPSEA</sequence>
<dbReference type="OrthoDB" id="7835405at2"/>
<name>A0A2M8J046_9RHOB</name>
<accession>A0A2M8J046</accession>
<protein>
    <recommendedName>
        <fullName evidence="1">Hedgehog/Intein (Hint) domain-containing protein</fullName>
    </recommendedName>
</protein>
<reference evidence="2 3" key="1">
    <citation type="journal article" date="2018" name="Int. J. Syst. Evol. Microbiol.">
        <title>Pseudooceanicola lipolyticus sp. nov., a marine alphaproteobacterium, reclassification of Oceanicola flagellatus as Pseudooceanicola flagellatus comb. nov. and emended description of the genus Pseudooceanicola.</title>
        <authorList>
            <person name="Huang M.-M."/>
            <person name="Guo L.-L."/>
            <person name="Wu Y.-H."/>
            <person name="Lai Q.-L."/>
            <person name="Shao Z.-Z."/>
            <person name="Wang C.-S."/>
            <person name="Wu M."/>
            <person name="Xu X.-W."/>
        </authorList>
    </citation>
    <scope>NUCLEOTIDE SEQUENCE [LARGE SCALE GENOMIC DNA]</scope>
    <source>
        <strain evidence="2 3">157</strain>
    </source>
</reference>
<evidence type="ECO:0000313" key="2">
    <source>
        <dbReference type="EMBL" id="PJE36170.1"/>
    </source>
</evidence>
<dbReference type="Pfam" id="PF13403">
    <property type="entry name" value="Hint_2"/>
    <property type="match status" value="1"/>
</dbReference>
<comment type="caution">
    <text evidence="2">The sequence shown here is derived from an EMBL/GenBank/DDBJ whole genome shotgun (WGS) entry which is preliminary data.</text>
</comment>
<dbReference type="Proteomes" id="UP000231553">
    <property type="component" value="Unassembled WGS sequence"/>
</dbReference>
<evidence type="ECO:0000259" key="1">
    <source>
        <dbReference type="Pfam" id="PF13403"/>
    </source>
</evidence>